<accession>A0A6L5YMH2</accession>
<evidence type="ECO:0000256" key="1">
    <source>
        <dbReference type="ARBA" id="ARBA00003531"/>
    </source>
</evidence>
<evidence type="ECO:0000313" key="10">
    <source>
        <dbReference type="Proteomes" id="UP000476055"/>
    </source>
</evidence>
<proteinExistence type="inferred from homology"/>
<dbReference type="SUPFAM" id="SSF52540">
    <property type="entry name" value="P-loop containing nucleoside triphosphate hydrolases"/>
    <property type="match status" value="1"/>
</dbReference>
<feature type="active site" description="Proton donor" evidence="7">
    <location>
        <position position="11"/>
    </location>
</feature>
<dbReference type="Gene3D" id="3.40.50.300">
    <property type="entry name" value="P-loop containing nucleotide triphosphate hydrolases"/>
    <property type="match status" value="1"/>
</dbReference>
<evidence type="ECO:0000259" key="8">
    <source>
        <dbReference type="PROSITE" id="PS50052"/>
    </source>
</evidence>
<dbReference type="GO" id="GO:0008253">
    <property type="term" value="F:5'-nucleotidase activity"/>
    <property type="evidence" value="ECO:0007669"/>
    <property type="project" value="InterPro"/>
</dbReference>
<comment type="catalytic activity">
    <reaction evidence="6">
        <text>GMP + ATP = GDP + ADP</text>
        <dbReference type="Rhea" id="RHEA:20780"/>
        <dbReference type="ChEBI" id="CHEBI:30616"/>
        <dbReference type="ChEBI" id="CHEBI:58115"/>
        <dbReference type="ChEBI" id="CHEBI:58189"/>
        <dbReference type="ChEBI" id="CHEBI:456216"/>
        <dbReference type="EC" id="2.7.4.8"/>
    </reaction>
</comment>
<dbReference type="AlphaFoldDB" id="A0A6L5YMH2"/>
<feature type="active site" description="Nucleophile" evidence="7">
    <location>
        <position position="9"/>
    </location>
</feature>
<sequence>MLRPSIGIDWDDVTAPFNSIAIRMANEKYHPEKPYRLEEITSWANEGRTSVIKEFYNDPELYSRQIPTEETKRGIRRLMQIADVFFITAVSPHFMGVRAEQIMTQFPELPPENIILGSAKDRVHFDIVLDDAIHNILDSKAEYPVLMRKPWNAKMTGLLSVNTMAEFVSLVRQIMKASTSKPEKITAPAVLALVGPSGSGKREITEALCGSKGGNTTENISAEQLFVRPVNYCTEPERHGHRYVSEEAFDRMDFFEKTAYAGVRYGTRKEDIRELLDQGKFAVIPVDMCGAIAMKRSFPTHIIYVARDKEKLIADIIESDYDTEEKTLRILSIDAEKRNRKICDHVIHNDTITSDFVSGAEELRKLIMPESEK</sequence>
<comment type="caution">
    <text evidence="9">The sequence shown here is derived from an EMBL/GenBank/DDBJ whole genome shotgun (WGS) entry which is preliminary data.</text>
</comment>
<dbReference type="InterPro" id="IPR008144">
    <property type="entry name" value="Guanylate_kin-like_dom"/>
</dbReference>
<gene>
    <name evidence="9" type="ORF">FYJ59_11595</name>
</gene>
<evidence type="ECO:0000256" key="4">
    <source>
        <dbReference type="ARBA" id="ARBA00022679"/>
    </source>
</evidence>
<dbReference type="SMART" id="SM00072">
    <property type="entry name" value="GuKc"/>
    <property type="match status" value="1"/>
</dbReference>
<feature type="domain" description="Guanylate kinase-like" evidence="8">
    <location>
        <begin position="188"/>
        <end position="368"/>
    </location>
</feature>
<organism evidence="9 10">
    <name type="scientific">Waltera intestinalis</name>
    <dbReference type="NCBI Taxonomy" id="2606635"/>
    <lineage>
        <taxon>Bacteria</taxon>
        <taxon>Bacillati</taxon>
        <taxon>Bacillota</taxon>
        <taxon>Clostridia</taxon>
        <taxon>Lachnospirales</taxon>
        <taxon>Lachnospiraceae</taxon>
        <taxon>Waltera</taxon>
    </lineage>
</organism>
<dbReference type="Gene3D" id="3.40.50.1000">
    <property type="entry name" value="HAD superfamily/HAD-like"/>
    <property type="match status" value="1"/>
</dbReference>
<dbReference type="InterPro" id="IPR023214">
    <property type="entry name" value="HAD_sf"/>
</dbReference>
<reference evidence="9 10" key="1">
    <citation type="submission" date="2019-08" db="EMBL/GenBank/DDBJ databases">
        <title>In-depth cultivation of the pig gut microbiome towards novel bacterial diversity and tailored functional studies.</title>
        <authorList>
            <person name="Wylensek D."/>
            <person name="Hitch T.C.A."/>
            <person name="Clavel T."/>
        </authorList>
    </citation>
    <scope>NUCLEOTIDE SEQUENCE [LARGE SCALE GENOMIC DNA]</scope>
    <source>
        <strain evidence="9 10">WCA3-601-WT-6H</strain>
    </source>
</reference>
<keyword evidence="10" id="KW-1185">Reference proteome</keyword>
<name>A0A6L5YMH2_9FIRM</name>
<dbReference type="GO" id="GO:0009264">
    <property type="term" value="P:deoxyribonucleotide catabolic process"/>
    <property type="evidence" value="ECO:0007669"/>
    <property type="project" value="InterPro"/>
</dbReference>
<protein>
    <submittedName>
        <fullName evidence="9">Guanylate kinase</fullName>
    </submittedName>
</protein>
<dbReference type="PROSITE" id="PS50052">
    <property type="entry name" value="GUANYLATE_KINASE_2"/>
    <property type="match status" value="1"/>
</dbReference>
<evidence type="ECO:0000256" key="6">
    <source>
        <dbReference type="ARBA" id="ARBA00048594"/>
    </source>
</evidence>
<dbReference type="InterPro" id="IPR027417">
    <property type="entry name" value="P-loop_NTPase"/>
</dbReference>
<dbReference type="EMBL" id="VUMU01000016">
    <property type="protein sequence ID" value="MST58872.1"/>
    <property type="molecule type" value="Genomic_DNA"/>
</dbReference>
<keyword evidence="5 9" id="KW-0418">Kinase</keyword>
<comment type="function">
    <text evidence="1">Essential for recycling GMP and indirectly, cGMP.</text>
</comment>
<evidence type="ECO:0000256" key="2">
    <source>
        <dbReference type="ARBA" id="ARBA00005790"/>
    </source>
</evidence>
<dbReference type="Pfam" id="PF00625">
    <property type="entry name" value="Guanylate_kin"/>
    <property type="match status" value="1"/>
</dbReference>
<dbReference type="InterPro" id="IPR010708">
    <property type="entry name" value="5'(3')-deoxyribonucleotidase"/>
</dbReference>
<dbReference type="GO" id="GO:0005829">
    <property type="term" value="C:cytosol"/>
    <property type="evidence" value="ECO:0007669"/>
    <property type="project" value="TreeGrafter"/>
</dbReference>
<dbReference type="Proteomes" id="UP000476055">
    <property type="component" value="Unassembled WGS sequence"/>
</dbReference>
<keyword evidence="4" id="KW-0808">Transferase</keyword>
<dbReference type="GO" id="GO:0004385">
    <property type="term" value="F:GMP kinase activity"/>
    <property type="evidence" value="ECO:0007669"/>
    <property type="project" value="UniProtKB-EC"/>
</dbReference>
<dbReference type="PANTHER" id="PTHR23117:SF13">
    <property type="entry name" value="GUANYLATE KINASE"/>
    <property type="match status" value="1"/>
</dbReference>
<evidence type="ECO:0000313" key="9">
    <source>
        <dbReference type="EMBL" id="MST58872.1"/>
    </source>
</evidence>
<dbReference type="RefSeq" id="WP_154497433.1">
    <property type="nucleotide sequence ID" value="NZ_VUMU01000016.1"/>
</dbReference>
<dbReference type="Pfam" id="PF06941">
    <property type="entry name" value="NT5C"/>
    <property type="match status" value="1"/>
</dbReference>
<dbReference type="PANTHER" id="PTHR23117">
    <property type="entry name" value="GUANYLATE KINASE-RELATED"/>
    <property type="match status" value="1"/>
</dbReference>
<dbReference type="InterPro" id="IPR008145">
    <property type="entry name" value="GK/Ca_channel_bsu"/>
</dbReference>
<evidence type="ECO:0000256" key="5">
    <source>
        <dbReference type="ARBA" id="ARBA00022777"/>
    </source>
</evidence>
<evidence type="ECO:0000256" key="7">
    <source>
        <dbReference type="PIRSR" id="PIRSR610708-1"/>
    </source>
</evidence>
<evidence type="ECO:0000256" key="3">
    <source>
        <dbReference type="ARBA" id="ARBA00009589"/>
    </source>
</evidence>
<comment type="similarity">
    <text evidence="3">Belongs to the 5'(3')-deoxyribonucleotidase family.</text>
</comment>
<comment type="similarity">
    <text evidence="2">Belongs to the guanylate kinase family.</text>
</comment>